<dbReference type="EMBL" id="HBKQ01032046">
    <property type="protein sequence ID" value="CAE2252105.1"/>
    <property type="molecule type" value="Transcribed_RNA"/>
</dbReference>
<evidence type="ECO:0000313" key="2">
    <source>
        <dbReference type="EMBL" id="CAE2252105.1"/>
    </source>
</evidence>
<feature type="region of interest" description="Disordered" evidence="1">
    <location>
        <begin position="1"/>
        <end position="63"/>
    </location>
</feature>
<proteinExistence type="predicted"/>
<name>A0A7S4J584_9STRA</name>
<feature type="compositionally biased region" description="Low complexity" evidence="1">
    <location>
        <begin position="96"/>
        <end position="107"/>
    </location>
</feature>
<sequence length="214" mass="23128">MTLKPRISRFSGDAPSSFPTLRRSSPPSFLWPSQSAAAGRKRRPVTPEASLPAAAPGAPIEDDDDFFLASPSILAPQLGSGAGIKRRRTLERRDSFTFSPFSPPSTTNAETVAEQRCHNAAPSGATAEQSSEEEDYDESLLLPMLSAEGRAPHPTLPFCPRPFPGRWIAPSSLEDFDEARLSCPSASRSLLQLPRLAPHATTQDGYLTPKKPMS</sequence>
<feature type="compositionally biased region" description="Polar residues" evidence="1">
    <location>
        <begin position="17"/>
        <end position="36"/>
    </location>
</feature>
<gene>
    <name evidence="2" type="ORF">OAUR00152_LOCUS21865</name>
</gene>
<accession>A0A7S4J584</accession>
<feature type="region of interest" description="Disordered" evidence="1">
    <location>
        <begin position="76"/>
        <end position="138"/>
    </location>
</feature>
<evidence type="ECO:0000256" key="1">
    <source>
        <dbReference type="SAM" id="MobiDB-lite"/>
    </source>
</evidence>
<protein>
    <submittedName>
        <fullName evidence="2">Uncharacterized protein</fullName>
    </submittedName>
</protein>
<organism evidence="2">
    <name type="scientific">Odontella aurita</name>
    <dbReference type="NCBI Taxonomy" id="265563"/>
    <lineage>
        <taxon>Eukaryota</taxon>
        <taxon>Sar</taxon>
        <taxon>Stramenopiles</taxon>
        <taxon>Ochrophyta</taxon>
        <taxon>Bacillariophyta</taxon>
        <taxon>Mediophyceae</taxon>
        <taxon>Biddulphiophycidae</taxon>
        <taxon>Eupodiscales</taxon>
        <taxon>Odontellaceae</taxon>
        <taxon>Odontella</taxon>
    </lineage>
</organism>
<dbReference type="AlphaFoldDB" id="A0A7S4J584"/>
<feature type="region of interest" description="Disordered" evidence="1">
    <location>
        <begin position="194"/>
        <end position="214"/>
    </location>
</feature>
<reference evidence="2" key="1">
    <citation type="submission" date="2021-01" db="EMBL/GenBank/DDBJ databases">
        <authorList>
            <person name="Corre E."/>
            <person name="Pelletier E."/>
            <person name="Niang G."/>
            <person name="Scheremetjew M."/>
            <person name="Finn R."/>
            <person name="Kale V."/>
            <person name="Holt S."/>
            <person name="Cochrane G."/>
            <person name="Meng A."/>
            <person name="Brown T."/>
            <person name="Cohen L."/>
        </authorList>
    </citation>
    <scope>NUCLEOTIDE SEQUENCE</scope>
    <source>
        <strain evidence="2">Isolate 1302-5</strain>
    </source>
</reference>